<feature type="domain" description="OLD protein-like TOPRIM" evidence="2">
    <location>
        <begin position="355"/>
        <end position="420"/>
    </location>
</feature>
<accession>A0AAJ1U5Z0</accession>
<evidence type="ECO:0000313" key="4">
    <source>
        <dbReference type="Proteomes" id="UP001227162"/>
    </source>
</evidence>
<dbReference type="PANTHER" id="PTHR43581:SF2">
    <property type="entry name" value="EXCINUCLEASE ATPASE SUBUNIT"/>
    <property type="match status" value="1"/>
</dbReference>
<reference evidence="3" key="2">
    <citation type="submission" date="2023-04" db="EMBL/GenBank/DDBJ databases">
        <title>'Rhodoalgimonas zhirmunskyi' gen. nov., isolated from a red alga.</title>
        <authorList>
            <person name="Nedashkovskaya O.I."/>
            <person name="Otstavnykh N.Y."/>
            <person name="Bystritskaya E.P."/>
            <person name="Balabanova L.A."/>
            <person name="Isaeva M.P."/>
        </authorList>
    </citation>
    <scope>NUCLEOTIDE SEQUENCE</scope>
    <source>
        <strain evidence="3">10Alg 79</strain>
    </source>
</reference>
<organism evidence="3 4">
    <name type="scientific">Rhodalgimonas zhirmunskyi</name>
    <dbReference type="NCBI Taxonomy" id="2964767"/>
    <lineage>
        <taxon>Bacteria</taxon>
        <taxon>Pseudomonadati</taxon>
        <taxon>Pseudomonadota</taxon>
        <taxon>Alphaproteobacteria</taxon>
        <taxon>Rhodobacterales</taxon>
        <taxon>Roseobacteraceae</taxon>
        <taxon>Rhodalgimonas</taxon>
    </lineage>
</organism>
<proteinExistence type="predicted"/>
<dbReference type="Pfam" id="PF20469">
    <property type="entry name" value="OLD-like_TOPRIM"/>
    <property type="match status" value="1"/>
</dbReference>
<feature type="domain" description="Endonuclease GajA/Old nuclease/RecF-like AAA" evidence="1">
    <location>
        <begin position="1"/>
        <end position="49"/>
    </location>
</feature>
<gene>
    <name evidence="3" type="ORF">NOI20_06430</name>
</gene>
<dbReference type="InterPro" id="IPR027417">
    <property type="entry name" value="P-loop_NTPase"/>
</dbReference>
<dbReference type="InterPro" id="IPR041685">
    <property type="entry name" value="AAA_GajA/Old/RecF-like"/>
</dbReference>
<evidence type="ECO:0000259" key="2">
    <source>
        <dbReference type="Pfam" id="PF20469"/>
    </source>
</evidence>
<name>A0AAJ1U5Z0_9RHOB</name>
<evidence type="ECO:0000313" key="3">
    <source>
        <dbReference type="EMBL" id="MDQ2093740.1"/>
    </source>
</evidence>
<dbReference type="AlphaFoldDB" id="A0AAJ1U5Z0"/>
<dbReference type="Pfam" id="PF13175">
    <property type="entry name" value="AAA_15"/>
    <property type="match status" value="2"/>
</dbReference>
<protein>
    <submittedName>
        <fullName evidence="3">AAA family ATPase</fullName>
    </submittedName>
</protein>
<keyword evidence="4" id="KW-1185">Reference proteome</keyword>
<reference evidence="3" key="1">
    <citation type="submission" date="2022-07" db="EMBL/GenBank/DDBJ databases">
        <authorList>
            <person name="Otstavnykh N."/>
            <person name="Isaeva M."/>
            <person name="Bystritskaya E."/>
        </authorList>
    </citation>
    <scope>NUCLEOTIDE SEQUENCE</scope>
    <source>
        <strain evidence="3">10Alg 79</strain>
    </source>
</reference>
<dbReference type="GO" id="GO:0016887">
    <property type="term" value="F:ATP hydrolysis activity"/>
    <property type="evidence" value="ECO:0007669"/>
    <property type="project" value="InterPro"/>
</dbReference>
<dbReference type="InterPro" id="IPR051396">
    <property type="entry name" value="Bact_Antivir_Def_Nuclease"/>
</dbReference>
<sequence>MKIEKLTIEKFRAIRLSEIEFSQETALVGQNSAGKSSILRALNAFFNFPKERKSFDEGRHAFQKTTTSIVTLDFSEVPASCTLPRIAAGTDKVRARLKFRKQALWQIYENGSWISAPSDMHALISENIRYVYIPMKRDHEVSAWGDTGLLQHVVETWLETHTQKRDRITPKVTDLSNAIQRQAFNGLSKKLRECTPIKGNFTYALEYEPSPNYSLFLRDLVLKVIEGDTKVDLEDCGSGTQSLTAFGLYSYLAELEGSTYVLGIEEPEQNLHPHAQRELIKSLRELPLQVVFTTHSTVMVDELDHEEVVLCRRVSSSTRGVEVTTKQIKSAFWSGVGFDRERYYLFHKQRNSDFFFSSHVVLVESPIDGEVIKHILTEEGIDQSTFAVSIFSVGGVKSLPYAYKLLKELDMNFSVVVDKDYFVPYLHDERKLSVNQQGFPRYRREFKAGTLLGDMIPDPASQADLLGKLHSNHSRAMEALADVNVYCFRWAMEVDLVASDTAEQLLHDHLNVPVADRSKAELLVNRQKSIKRLEPVLTVLRQLPKKNYPHSYSRIRKSLSKSIRQTHF</sequence>
<comment type="caution">
    <text evidence="3">The sequence shown here is derived from an EMBL/GenBank/DDBJ whole genome shotgun (WGS) entry which is preliminary data.</text>
</comment>
<dbReference type="Gene3D" id="3.40.50.300">
    <property type="entry name" value="P-loop containing nucleotide triphosphate hydrolases"/>
    <property type="match status" value="1"/>
</dbReference>
<dbReference type="SUPFAM" id="SSF52540">
    <property type="entry name" value="P-loop containing nucleoside triphosphate hydrolases"/>
    <property type="match status" value="1"/>
</dbReference>
<dbReference type="EMBL" id="JANFFA010000001">
    <property type="protein sequence ID" value="MDQ2093740.1"/>
    <property type="molecule type" value="Genomic_DNA"/>
</dbReference>
<dbReference type="Proteomes" id="UP001227162">
    <property type="component" value="Unassembled WGS sequence"/>
</dbReference>
<dbReference type="PANTHER" id="PTHR43581">
    <property type="entry name" value="ATP/GTP PHOSPHATASE"/>
    <property type="match status" value="1"/>
</dbReference>
<dbReference type="InterPro" id="IPR034139">
    <property type="entry name" value="TOPRIM_OLD"/>
</dbReference>
<dbReference type="GO" id="GO:0005524">
    <property type="term" value="F:ATP binding"/>
    <property type="evidence" value="ECO:0007669"/>
    <property type="project" value="InterPro"/>
</dbReference>
<dbReference type="RefSeq" id="WP_317625320.1">
    <property type="nucleotide sequence ID" value="NZ_JANFFA010000001.1"/>
</dbReference>
<evidence type="ECO:0000259" key="1">
    <source>
        <dbReference type="Pfam" id="PF13175"/>
    </source>
</evidence>
<feature type="domain" description="Endonuclease GajA/Old nuclease/RecF-like AAA" evidence="1">
    <location>
        <begin position="155"/>
        <end position="300"/>
    </location>
</feature>